<dbReference type="Pfam" id="PF13187">
    <property type="entry name" value="Fer4_9"/>
    <property type="match status" value="1"/>
</dbReference>
<dbReference type="InterPro" id="IPR017900">
    <property type="entry name" value="4Fe4S_Fe_S_CS"/>
</dbReference>
<dbReference type="SUPFAM" id="SSF54862">
    <property type="entry name" value="4Fe-4S ferredoxins"/>
    <property type="match status" value="1"/>
</dbReference>
<evidence type="ECO:0000313" key="7">
    <source>
        <dbReference type="EMBL" id="MRH21965.1"/>
    </source>
</evidence>
<reference evidence="7 8" key="1">
    <citation type="submission" date="2019-11" db="EMBL/GenBank/DDBJ databases">
        <title>Draft Whole-Genome sequence of the marine photosynthetic bacterium Rhodovulum strictum DSM 11289.</title>
        <authorList>
            <person name="Kyndt J.A."/>
            <person name="Meyer T.E."/>
        </authorList>
    </citation>
    <scope>NUCLEOTIDE SEQUENCE [LARGE SCALE GENOMIC DNA]</scope>
    <source>
        <strain evidence="7 8">DSM 11289</strain>
    </source>
</reference>
<keyword evidence="1" id="KW-0004">4Fe-4S</keyword>
<comment type="caution">
    <text evidence="7">The sequence shown here is derived from an EMBL/GenBank/DDBJ whole genome shotgun (WGS) entry which is preliminary data.</text>
</comment>
<feature type="domain" description="4Fe-4S ferredoxin-type" evidence="5">
    <location>
        <begin position="287"/>
        <end position="329"/>
    </location>
</feature>
<keyword evidence="8" id="KW-1185">Reference proteome</keyword>
<dbReference type="InterPro" id="IPR050572">
    <property type="entry name" value="Fe-S_Ferredoxin"/>
</dbReference>
<dbReference type="Pfam" id="PF12838">
    <property type="entry name" value="Fer4_7"/>
    <property type="match status" value="1"/>
</dbReference>
<evidence type="ECO:0000256" key="1">
    <source>
        <dbReference type="ARBA" id="ARBA00022485"/>
    </source>
</evidence>
<evidence type="ECO:0000259" key="6">
    <source>
        <dbReference type="Pfam" id="PF13187"/>
    </source>
</evidence>
<accession>A0A844BK42</accession>
<dbReference type="GO" id="GO:0051539">
    <property type="term" value="F:4 iron, 4 sulfur cluster binding"/>
    <property type="evidence" value="ECO:0007669"/>
    <property type="project" value="UniProtKB-KW"/>
</dbReference>
<evidence type="ECO:0000259" key="5">
    <source>
        <dbReference type="Pfam" id="PF12838"/>
    </source>
</evidence>
<evidence type="ECO:0000256" key="4">
    <source>
        <dbReference type="ARBA" id="ARBA00023014"/>
    </source>
</evidence>
<gene>
    <name evidence="7" type="ORF">GH815_13275</name>
</gene>
<dbReference type="PANTHER" id="PTHR43687:SF4">
    <property type="entry name" value="BLR5484 PROTEIN"/>
    <property type="match status" value="1"/>
</dbReference>
<keyword evidence="3" id="KW-0408">Iron</keyword>
<keyword evidence="4" id="KW-0411">Iron-sulfur</keyword>
<protein>
    <submittedName>
        <fullName evidence="7">4Fe-4S dicluster domain-containing protein</fullName>
    </submittedName>
</protein>
<feature type="domain" description="4Fe-4S ferredoxin-type" evidence="6">
    <location>
        <begin position="525"/>
        <end position="572"/>
    </location>
</feature>
<evidence type="ECO:0000256" key="2">
    <source>
        <dbReference type="ARBA" id="ARBA00022723"/>
    </source>
</evidence>
<evidence type="ECO:0000256" key="3">
    <source>
        <dbReference type="ARBA" id="ARBA00023004"/>
    </source>
</evidence>
<organism evidence="7 8">
    <name type="scientific">Rhodovulum strictum</name>
    <dbReference type="NCBI Taxonomy" id="58314"/>
    <lineage>
        <taxon>Bacteria</taxon>
        <taxon>Pseudomonadati</taxon>
        <taxon>Pseudomonadota</taxon>
        <taxon>Alphaproteobacteria</taxon>
        <taxon>Rhodobacterales</taxon>
        <taxon>Paracoccaceae</taxon>
        <taxon>Rhodovulum</taxon>
    </lineage>
</organism>
<dbReference type="PROSITE" id="PS00198">
    <property type="entry name" value="4FE4S_FER_1"/>
    <property type="match status" value="3"/>
</dbReference>
<dbReference type="OrthoDB" id="9800445at2"/>
<proteinExistence type="predicted"/>
<dbReference type="AlphaFoldDB" id="A0A844BK42"/>
<dbReference type="Proteomes" id="UP000466730">
    <property type="component" value="Unassembled WGS sequence"/>
</dbReference>
<sequence>MHPSPAPRPAMRRILTCTCEGTMPLDAAALDSVGCDSPGTQLCRAQLDRFRAALSRTEALCVTCTQEAPLFRQVAEAEGFAGDLRFVNIRETAGWSQDARRAGPKMAALIAAGQIEAAPFETVALDSDGVALVLGRDAVAIEAAERLAESLDITVLLTPGAEVTPPRQTVFPVLQGRIRAATGHLGGFELTVDAYAAPAPSSRGSLRFEGARDGAVSRCDLVIDLTGGVPLFPADALRPGYFRADPRDRAAVADLVARAAQMVGTFDKPRFIDFRADLCAHSRNRKTGCTRCLSLCPTGAITPAGDSVTIDPAICAGCGQCAAACPTGAASYALPQVGTLAGRLRAALRAWFAAGASAAPVILLHDEDHGAALIDASARFGRGLPAHVIPMAVNEITQTGPETLAAALAWGAGAVRVLGRARPRHDHSGLAAVLDLMGTICAATGHAADAVALIETDDPDALDAALWHDPAPARATRSGFLPPTDKRGLLTTAMAEMIRTAPAPAQRIDLQAGAPFGAVLLDAEACTLCMACTGVCPTGALIDNPEAPMLRFAEDACVQCGLCAATCPETAIALVPQIDLAAWDRPRRVLKEEAPFACTGCGKPFGTASSIRRVQDRLGGHWMFAGPEGARRLELLTLCETCRVEAVVNDGFDPHDDRVRRTHPEGGYGD</sequence>
<dbReference type="InterPro" id="IPR017896">
    <property type="entry name" value="4Fe4S_Fe-S-bd"/>
</dbReference>
<dbReference type="Gene3D" id="3.30.70.20">
    <property type="match status" value="2"/>
</dbReference>
<name>A0A844BK42_9RHOB</name>
<dbReference type="GO" id="GO:0046872">
    <property type="term" value="F:metal ion binding"/>
    <property type="evidence" value="ECO:0007669"/>
    <property type="project" value="UniProtKB-KW"/>
</dbReference>
<dbReference type="PANTHER" id="PTHR43687">
    <property type="entry name" value="ADENYLYLSULFATE REDUCTASE, BETA SUBUNIT"/>
    <property type="match status" value="1"/>
</dbReference>
<keyword evidence="2" id="KW-0479">Metal-binding</keyword>
<dbReference type="EMBL" id="WJPO01000022">
    <property type="protein sequence ID" value="MRH21965.1"/>
    <property type="molecule type" value="Genomic_DNA"/>
</dbReference>
<evidence type="ECO:0000313" key="8">
    <source>
        <dbReference type="Proteomes" id="UP000466730"/>
    </source>
</evidence>